<feature type="binding site" evidence="10">
    <location>
        <begin position="197"/>
        <end position="199"/>
    </location>
    <ligand>
        <name>substrate</name>
    </ligand>
</feature>
<dbReference type="PANTHER" id="PTHR11749">
    <property type="entry name" value="RIBULOSE-5-PHOSPHATE-3-EPIMERASE"/>
    <property type="match status" value="1"/>
</dbReference>
<dbReference type="CDD" id="cd00429">
    <property type="entry name" value="RPE"/>
    <property type="match status" value="1"/>
</dbReference>
<evidence type="ECO:0000256" key="11">
    <source>
        <dbReference type="PIRNR" id="PIRNR001461"/>
    </source>
</evidence>
<comment type="pathway">
    <text evidence="10">Carbohydrate degradation.</text>
</comment>
<keyword evidence="10 11" id="KW-0119">Carbohydrate metabolism</keyword>
<evidence type="ECO:0000256" key="3">
    <source>
        <dbReference type="ARBA" id="ARBA00001941"/>
    </source>
</evidence>
<dbReference type="PIRSF" id="PIRSF001461">
    <property type="entry name" value="RPE"/>
    <property type="match status" value="1"/>
</dbReference>
<evidence type="ECO:0000256" key="8">
    <source>
        <dbReference type="ARBA" id="ARBA00022723"/>
    </source>
</evidence>
<feature type="binding site" evidence="10 14">
    <location>
        <position position="87"/>
    </location>
    <ligand>
        <name>substrate</name>
    </ligand>
</feature>
<feature type="active site" description="Proton acceptor" evidence="10 12">
    <location>
        <position position="56"/>
    </location>
</feature>
<feature type="binding site" evidence="14">
    <location>
        <position position="199"/>
    </location>
    <ligand>
        <name>substrate</name>
    </ligand>
</feature>
<accession>E9SBB5</accession>
<dbReference type="InterPro" id="IPR000056">
    <property type="entry name" value="Ribul_P_3_epim-like"/>
</dbReference>
<evidence type="ECO:0000256" key="9">
    <source>
        <dbReference type="ARBA" id="ARBA00023235"/>
    </source>
</evidence>
<dbReference type="Pfam" id="PF00834">
    <property type="entry name" value="Ribul_P_3_epim"/>
    <property type="match status" value="1"/>
</dbReference>
<keyword evidence="13" id="KW-0464">Manganese</keyword>
<comment type="similarity">
    <text evidence="6 10 11">Belongs to the ribulose-phosphate 3-epimerase family.</text>
</comment>
<comment type="caution">
    <text evidence="15">The sequence shown here is derived from an EMBL/GenBank/DDBJ whole genome shotgun (WGS) entry which is preliminary data.</text>
</comment>
<keyword evidence="16" id="KW-1185">Reference proteome</keyword>
<feature type="active site" description="Proton donor" evidence="10 12">
    <location>
        <position position="197"/>
    </location>
</feature>
<evidence type="ECO:0000256" key="6">
    <source>
        <dbReference type="ARBA" id="ARBA00009541"/>
    </source>
</evidence>
<dbReference type="InterPro" id="IPR011060">
    <property type="entry name" value="RibuloseP-bd_barrel"/>
</dbReference>
<organism evidence="15 16">
    <name type="scientific">Ruminococcus albus 8</name>
    <dbReference type="NCBI Taxonomy" id="246199"/>
    <lineage>
        <taxon>Bacteria</taxon>
        <taxon>Bacillati</taxon>
        <taxon>Bacillota</taxon>
        <taxon>Clostridia</taxon>
        <taxon>Eubacteriales</taxon>
        <taxon>Oscillospiraceae</taxon>
        <taxon>Ruminococcus</taxon>
    </lineage>
</organism>
<dbReference type="PROSITE" id="PS01086">
    <property type="entry name" value="RIBUL_P_3_EPIMER_2"/>
    <property type="match status" value="1"/>
</dbReference>
<dbReference type="GO" id="GO:0004750">
    <property type="term" value="F:D-ribulose-phosphate 3-epimerase activity"/>
    <property type="evidence" value="ECO:0007669"/>
    <property type="project" value="UniProtKB-UniRule"/>
</dbReference>
<evidence type="ECO:0000256" key="2">
    <source>
        <dbReference type="ARBA" id="ARBA00001936"/>
    </source>
</evidence>
<gene>
    <name evidence="10 15" type="primary">rpe</name>
    <name evidence="15" type="ORF">CUS_6588</name>
</gene>
<comment type="cofactor">
    <cofactor evidence="2">
        <name>Mn(2+)</name>
        <dbReference type="ChEBI" id="CHEBI:29035"/>
    </cofactor>
</comment>
<evidence type="ECO:0000313" key="16">
    <source>
        <dbReference type="Proteomes" id="UP000004259"/>
    </source>
</evidence>
<keyword evidence="9 10" id="KW-0413">Isomerase</keyword>
<comment type="catalytic activity">
    <reaction evidence="1 10 11">
        <text>D-ribulose 5-phosphate = D-xylulose 5-phosphate</text>
        <dbReference type="Rhea" id="RHEA:13677"/>
        <dbReference type="ChEBI" id="CHEBI:57737"/>
        <dbReference type="ChEBI" id="CHEBI:58121"/>
        <dbReference type="EC" id="5.1.3.1"/>
    </reaction>
</comment>
<dbReference type="GO" id="GO:0019323">
    <property type="term" value="P:pentose catabolic process"/>
    <property type="evidence" value="ECO:0007669"/>
    <property type="project" value="UniProtKB-UniRule"/>
</dbReference>
<dbReference type="EMBL" id="ADKM02000066">
    <property type="protein sequence ID" value="EGC03466.1"/>
    <property type="molecule type" value="Genomic_DNA"/>
</dbReference>
<dbReference type="InterPro" id="IPR013785">
    <property type="entry name" value="Aldolase_TIM"/>
</dbReference>
<dbReference type="NCBIfam" id="NF004076">
    <property type="entry name" value="PRK05581.1-4"/>
    <property type="match status" value="1"/>
</dbReference>
<comment type="cofactor">
    <cofactor evidence="5">
        <name>Fe(2+)</name>
        <dbReference type="ChEBI" id="CHEBI:29033"/>
    </cofactor>
</comment>
<comment type="cofactor">
    <cofactor evidence="4">
        <name>Zn(2+)</name>
        <dbReference type="ChEBI" id="CHEBI:29105"/>
    </cofactor>
</comment>
<comment type="cofactor">
    <cofactor evidence="10 13">
        <name>a divalent metal cation</name>
        <dbReference type="ChEBI" id="CHEBI:60240"/>
    </cofactor>
    <text evidence="10 13">Binds 1 divalent metal cation per subunit.</text>
</comment>
<feature type="binding site" evidence="10 13">
    <location>
        <position position="56"/>
    </location>
    <ligand>
        <name>a divalent metal cation</name>
        <dbReference type="ChEBI" id="CHEBI:60240"/>
    </ligand>
</feature>
<comment type="cofactor">
    <cofactor evidence="3">
        <name>Co(2+)</name>
        <dbReference type="ChEBI" id="CHEBI:48828"/>
    </cofactor>
</comment>
<evidence type="ECO:0000256" key="7">
    <source>
        <dbReference type="ARBA" id="ARBA00013188"/>
    </source>
</evidence>
<dbReference type="AlphaFoldDB" id="E9SBB5"/>
<reference evidence="15 16" key="1">
    <citation type="submission" date="2011-02" db="EMBL/GenBank/DDBJ databases">
        <authorList>
            <person name="Nelson K.E."/>
            <person name="Sutton G."/>
            <person name="Torralba M."/>
            <person name="Durkin S."/>
            <person name="Harkins D."/>
            <person name="Montgomery R."/>
            <person name="Ziemer C."/>
            <person name="Klaassens E."/>
            <person name="Ocuiv P."/>
            <person name="Morrison M."/>
        </authorList>
    </citation>
    <scope>NUCLEOTIDE SEQUENCE [LARGE SCALE GENOMIC DNA]</scope>
    <source>
        <strain evidence="15 16">8</strain>
    </source>
</reference>
<feature type="binding site" evidence="10 13">
    <location>
        <position position="54"/>
    </location>
    <ligand>
        <name>a divalent metal cation</name>
        <dbReference type="ChEBI" id="CHEBI:60240"/>
    </ligand>
</feature>
<dbReference type="Gene3D" id="3.20.20.70">
    <property type="entry name" value="Aldolase class I"/>
    <property type="match status" value="1"/>
</dbReference>
<sequence>MICYIIKLIYGGIFCKKGVYDMKSLVSASLLGCDLADIRSEIKNIEKAGADWLHCDVMDGCFVNNISFGTPVLKCVRKASDLPMDTHLMINDPIRYIDDYAGLGSDYITFHLEAAPDPQAVIDRIHSHGKFAGISIKPATPVSEVEPYLATADMVLVMTVVPGFGGQKFIPATLEKISEIRYMLDSMGRDKVFIEVDGGINAETVKFCREAGADVMVSGSYLFGAEDKSAAVKSLKV</sequence>
<dbReference type="FunFam" id="3.20.20.70:FF:000004">
    <property type="entry name" value="Ribulose-phosphate 3-epimerase"/>
    <property type="match status" value="1"/>
</dbReference>
<feature type="binding site" evidence="10 14">
    <location>
        <position position="29"/>
    </location>
    <ligand>
        <name>substrate</name>
    </ligand>
</feature>
<evidence type="ECO:0000256" key="4">
    <source>
        <dbReference type="ARBA" id="ARBA00001947"/>
    </source>
</evidence>
<feature type="binding site" evidence="10 13">
    <location>
        <position position="197"/>
    </location>
    <ligand>
        <name>a divalent metal cation</name>
        <dbReference type="ChEBI" id="CHEBI:60240"/>
    </ligand>
</feature>
<evidence type="ECO:0000256" key="10">
    <source>
        <dbReference type="HAMAP-Rule" id="MF_02227"/>
    </source>
</evidence>
<evidence type="ECO:0000313" key="15">
    <source>
        <dbReference type="EMBL" id="EGC03466.1"/>
    </source>
</evidence>
<evidence type="ECO:0000256" key="1">
    <source>
        <dbReference type="ARBA" id="ARBA00001782"/>
    </source>
</evidence>
<evidence type="ECO:0000256" key="12">
    <source>
        <dbReference type="PIRSR" id="PIRSR001461-1"/>
    </source>
</evidence>
<keyword evidence="8 10" id="KW-0479">Metal-binding</keyword>
<dbReference type="eggNOG" id="COG0036">
    <property type="taxonomic scope" value="Bacteria"/>
</dbReference>
<protein>
    <recommendedName>
        <fullName evidence="7 10">Ribulose-phosphate 3-epimerase</fullName>
        <ecNumber evidence="7 10">5.1.3.1</ecNumber>
    </recommendedName>
</protein>
<dbReference type="GO" id="GO:0046872">
    <property type="term" value="F:metal ion binding"/>
    <property type="evidence" value="ECO:0007669"/>
    <property type="project" value="UniProtKB-UniRule"/>
</dbReference>
<dbReference type="InterPro" id="IPR026019">
    <property type="entry name" value="Ribul_P_3_epim"/>
</dbReference>
<dbReference type="HAMAP" id="MF_02227">
    <property type="entry name" value="RPE"/>
    <property type="match status" value="1"/>
</dbReference>
<dbReference type="SUPFAM" id="SSF51366">
    <property type="entry name" value="Ribulose-phoshate binding barrel"/>
    <property type="match status" value="1"/>
</dbReference>
<feature type="binding site" evidence="10 13">
    <location>
        <position position="87"/>
    </location>
    <ligand>
        <name>a divalent metal cation</name>
        <dbReference type="ChEBI" id="CHEBI:60240"/>
    </ligand>
</feature>
<proteinExistence type="inferred from homology"/>
<keyword evidence="13" id="KW-0862">Zinc</keyword>
<name>E9SBB5_RUMAL</name>
<keyword evidence="13" id="KW-0170">Cobalt</keyword>
<feature type="binding site" evidence="10 14">
    <location>
        <begin position="219"/>
        <end position="220"/>
    </location>
    <ligand>
        <name>substrate</name>
    </ligand>
</feature>
<dbReference type="GO" id="GO:0005737">
    <property type="term" value="C:cytoplasm"/>
    <property type="evidence" value="ECO:0007669"/>
    <property type="project" value="UniProtKB-ARBA"/>
</dbReference>
<evidence type="ECO:0000256" key="13">
    <source>
        <dbReference type="PIRSR" id="PIRSR001461-2"/>
    </source>
</evidence>
<evidence type="ECO:0000256" key="14">
    <source>
        <dbReference type="PIRSR" id="PIRSR001461-3"/>
    </source>
</evidence>
<dbReference type="NCBIfam" id="TIGR01163">
    <property type="entry name" value="rpe"/>
    <property type="match status" value="1"/>
</dbReference>
<comment type="function">
    <text evidence="10">Catalyzes the reversible epimerization of D-ribulose 5-phosphate to D-xylulose 5-phosphate.</text>
</comment>
<feature type="binding site" evidence="10 14">
    <location>
        <begin position="163"/>
        <end position="166"/>
    </location>
    <ligand>
        <name>substrate</name>
    </ligand>
</feature>
<dbReference type="GO" id="GO:0006098">
    <property type="term" value="P:pentose-phosphate shunt"/>
    <property type="evidence" value="ECO:0007669"/>
    <property type="project" value="UniProtKB-UniRule"/>
</dbReference>
<dbReference type="STRING" id="246199.CUS_6588"/>
<evidence type="ECO:0000256" key="5">
    <source>
        <dbReference type="ARBA" id="ARBA00001954"/>
    </source>
</evidence>
<dbReference type="EC" id="5.1.3.1" evidence="7 10"/>
<dbReference type="Proteomes" id="UP000004259">
    <property type="component" value="Unassembled WGS sequence"/>
</dbReference>